<keyword evidence="9" id="KW-0520">NAD</keyword>
<dbReference type="PANTHER" id="PTHR43756:SF1">
    <property type="entry name" value="3-PHENYLPROPIONATE_CINNAMIC ACID DIOXYGENASE SUBUNIT ALPHA"/>
    <property type="match status" value="1"/>
</dbReference>
<dbReference type="InterPro" id="IPR043266">
    <property type="entry name" value="RHO_NdoB-like_C"/>
</dbReference>
<evidence type="ECO:0000256" key="9">
    <source>
        <dbReference type="ARBA" id="ARBA00023027"/>
    </source>
</evidence>
<keyword evidence="7" id="KW-0408">Iron</keyword>
<evidence type="ECO:0000313" key="13">
    <source>
        <dbReference type="Proteomes" id="UP000185678"/>
    </source>
</evidence>
<evidence type="ECO:0000256" key="8">
    <source>
        <dbReference type="ARBA" id="ARBA00023014"/>
    </source>
</evidence>
<dbReference type="NCBIfam" id="NF042946">
    <property type="entry name" value="3PPDioc_HcaE"/>
    <property type="match status" value="1"/>
</dbReference>
<dbReference type="Proteomes" id="UP000185678">
    <property type="component" value="Unassembled WGS sequence"/>
</dbReference>
<dbReference type="PROSITE" id="PS00570">
    <property type="entry name" value="RING_HYDROXYL_ALPHA"/>
    <property type="match status" value="1"/>
</dbReference>
<dbReference type="STRING" id="80876.SAMN05421779_10512"/>
<comment type="similarity">
    <text evidence="1">Belongs to the bacterial ring-hydroxylating dioxygenase alpha subunit family.</text>
</comment>
<dbReference type="InterPro" id="IPR036922">
    <property type="entry name" value="Rieske_2Fe-2S_sf"/>
</dbReference>
<dbReference type="PROSITE" id="PS51296">
    <property type="entry name" value="RIESKE"/>
    <property type="match status" value="1"/>
</dbReference>
<sequence>MNDPLNIRSLVNSRQGTVKPAIYTDQAIYDLELERIFARSWLFLTHESLIPKAGDFFTTFMGEDPVVVVREKDGSIAAFLNQCRHRGMKLCHADSGNTKMFTCAYHGWAFGLDGGLSSVPLEEQAYRNKLDKSKWGLIKVPRLSVYKGLVFGNWDRNAPSLEDYLGDMAWYLDGFLDRREGGVEVVGGIHKWVIDCNWKFAAEQFCSDQYHAPYTHASAVQVLQVATENKADGAPLGDGQTARPVWANAQGGVQFSGQGHGSAFFFTEKADANVWVAGAVSNYFRDTYAEAEQRLGRVRALRLAGHNTMFPSLSWLNGTQTLRIWHPKGPNQIEVWAFCIADKQAPDEVKEALKLSHARAFGPAGFLEQDDSENWVEVQKVLKGRIAQQSDFCIQMGMGFEERRQDGIPGVTNYTFAETAARGFYQRWADMMTAESWDEIEALSASYEKEVVNG</sequence>
<evidence type="ECO:0000256" key="2">
    <source>
        <dbReference type="ARBA" id="ARBA00022714"/>
    </source>
</evidence>
<organism evidence="12 13">
    <name type="scientific">Insolitispirillum peregrinum</name>
    <dbReference type="NCBI Taxonomy" id="80876"/>
    <lineage>
        <taxon>Bacteria</taxon>
        <taxon>Pseudomonadati</taxon>
        <taxon>Pseudomonadota</taxon>
        <taxon>Alphaproteobacteria</taxon>
        <taxon>Rhodospirillales</taxon>
        <taxon>Novispirillaceae</taxon>
        <taxon>Insolitispirillum</taxon>
    </lineage>
</organism>
<dbReference type="GO" id="GO:0005506">
    <property type="term" value="F:iron ion binding"/>
    <property type="evidence" value="ECO:0007669"/>
    <property type="project" value="InterPro"/>
</dbReference>
<dbReference type="InterPro" id="IPR015879">
    <property type="entry name" value="Ring_hydroxy_dOase_asu_C_dom"/>
</dbReference>
<feature type="domain" description="Rieske" evidence="11">
    <location>
        <begin position="41"/>
        <end position="152"/>
    </location>
</feature>
<dbReference type="PRINTS" id="PR00090">
    <property type="entry name" value="RNGDIOXGNASE"/>
</dbReference>
<dbReference type="FunFam" id="2.102.10.10:FF:000004">
    <property type="entry name" value="3-phenylpropionate/cinnamic acid dioxygenase subunit alpha"/>
    <property type="match status" value="1"/>
</dbReference>
<name>A0A1N7NBN0_9PROT</name>
<comment type="cofactor">
    <cofactor evidence="10">
        <name>[2Fe-2S] cluster</name>
        <dbReference type="ChEBI" id="CHEBI:190135"/>
    </cofactor>
</comment>
<dbReference type="InterPro" id="IPR017941">
    <property type="entry name" value="Rieske_2Fe-2S"/>
</dbReference>
<dbReference type="EMBL" id="FTOA01000005">
    <property type="protein sequence ID" value="SIS95803.1"/>
    <property type="molecule type" value="Genomic_DNA"/>
</dbReference>
<accession>A0A1N7NBN0</accession>
<dbReference type="AlphaFoldDB" id="A0A1N7NBN0"/>
<evidence type="ECO:0000256" key="10">
    <source>
        <dbReference type="ARBA" id="ARBA00034078"/>
    </source>
</evidence>
<dbReference type="Gene3D" id="2.102.10.10">
    <property type="entry name" value="Rieske [2Fe-2S] iron-sulphur domain"/>
    <property type="match status" value="1"/>
</dbReference>
<evidence type="ECO:0000256" key="1">
    <source>
        <dbReference type="ARBA" id="ARBA00008751"/>
    </source>
</evidence>
<dbReference type="InterPro" id="IPR015881">
    <property type="entry name" value="ARHD_Rieske_2Fe_2S"/>
</dbReference>
<dbReference type="RefSeq" id="WP_076400963.1">
    <property type="nucleotide sequence ID" value="NZ_FTOA01000005.1"/>
</dbReference>
<keyword evidence="5 12" id="KW-0223">Dioxygenase</keyword>
<keyword evidence="6" id="KW-0560">Oxidoreductase</keyword>
<dbReference type="InterPro" id="IPR001663">
    <property type="entry name" value="Rng_hydr_dOase-A"/>
</dbReference>
<gene>
    <name evidence="12" type="ORF">SAMN05421779_10512</name>
</gene>
<dbReference type="GO" id="GO:0051537">
    <property type="term" value="F:2 iron, 2 sulfur cluster binding"/>
    <property type="evidence" value="ECO:0007669"/>
    <property type="project" value="UniProtKB-KW"/>
</dbReference>
<dbReference type="SUPFAM" id="SSF55961">
    <property type="entry name" value="Bet v1-like"/>
    <property type="match status" value="1"/>
</dbReference>
<reference evidence="12 13" key="1">
    <citation type="submission" date="2017-01" db="EMBL/GenBank/DDBJ databases">
        <authorList>
            <person name="Mah S.A."/>
            <person name="Swanson W.J."/>
            <person name="Moy G.W."/>
            <person name="Vacquier V.D."/>
        </authorList>
    </citation>
    <scope>NUCLEOTIDE SEQUENCE [LARGE SCALE GENOMIC DNA]</scope>
    <source>
        <strain evidence="12 13">DSM 11589</strain>
    </source>
</reference>
<dbReference type="OrthoDB" id="7456916at2"/>
<dbReference type="CDD" id="cd08881">
    <property type="entry name" value="RHO_alpha_C_NDO-like"/>
    <property type="match status" value="1"/>
</dbReference>
<evidence type="ECO:0000256" key="5">
    <source>
        <dbReference type="ARBA" id="ARBA00022964"/>
    </source>
</evidence>
<dbReference type="Pfam" id="PF00848">
    <property type="entry name" value="Ring_hydroxyl_A"/>
    <property type="match status" value="1"/>
</dbReference>
<dbReference type="Pfam" id="PF00355">
    <property type="entry name" value="Rieske"/>
    <property type="match status" value="1"/>
</dbReference>
<dbReference type="SUPFAM" id="SSF50022">
    <property type="entry name" value="ISP domain"/>
    <property type="match status" value="1"/>
</dbReference>
<protein>
    <submittedName>
        <fullName evidence="12">Phenylpropionate dioxygenase alpha subunit</fullName>
    </submittedName>
</protein>
<dbReference type="GO" id="GO:0051213">
    <property type="term" value="F:dioxygenase activity"/>
    <property type="evidence" value="ECO:0007669"/>
    <property type="project" value="UniProtKB-KW"/>
</dbReference>
<keyword evidence="3" id="KW-0479">Metal-binding</keyword>
<evidence type="ECO:0000256" key="7">
    <source>
        <dbReference type="ARBA" id="ARBA00023004"/>
    </source>
</evidence>
<evidence type="ECO:0000313" key="12">
    <source>
        <dbReference type="EMBL" id="SIS95803.1"/>
    </source>
</evidence>
<evidence type="ECO:0000259" key="11">
    <source>
        <dbReference type="PROSITE" id="PS51296"/>
    </source>
</evidence>
<keyword evidence="4" id="KW-0058">Aromatic hydrocarbons catabolism</keyword>
<dbReference type="PANTHER" id="PTHR43756">
    <property type="entry name" value="CHOLINE MONOOXYGENASE, CHLOROPLASTIC"/>
    <property type="match status" value="1"/>
</dbReference>
<keyword evidence="8" id="KW-0411">Iron-sulfur</keyword>
<proteinExistence type="inferred from homology"/>
<dbReference type="Gene3D" id="3.90.380.10">
    <property type="entry name" value="Naphthalene 1,2-dioxygenase Alpha Subunit, Chain A, domain 1"/>
    <property type="match status" value="1"/>
</dbReference>
<evidence type="ECO:0000256" key="6">
    <source>
        <dbReference type="ARBA" id="ARBA00023002"/>
    </source>
</evidence>
<keyword evidence="2" id="KW-0001">2Fe-2S</keyword>
<keyword evidence="13" id="KW-1185">Reference proteome</keyword>
<evidence type="ECO:0000256" key="4">
    <source>
        <dbReference type="ARBA" id="ARBA00022797"/>
    </source>
</evidence>
<evidence type="ECO:0000256" key="3">
    <source>
        <dbReference type="ARBA" id="ARBA00022723"/>
    </source>
</evidence>
<dbReference type="InterPro" id="IPR054883">
    <property type="entry name" value="3PPDioc_HcaE"/>
</dbReference>